<dbReference type="InterPro" id="IPR019734">
    <property type="entry name" value="TPR_rpt"/>
</dbReference>
<dbReference type="PROSITE" id="PS50005">
    <property type="entry name" value="TPR"/>
    <property type="match status" value="2"/>
</dbReference>
<proteinExistence type="predicted"/>
<dbReference type="SMART" id="SM00028">
    <property type="entry name" value="TPR"/>
    <property type="match status" value="3"/>
</dbReference>
<dbReference type="SUPFAM" id="SSF48452">
    <property type="entry name" value="TPR-like"/>
    <property type="match status" value="1"/>
</dbReference>
<dbReference type="Proteomes" id="UP001501676">
    <property type="component" value="Unassembled WGS sequence"/>
</dbReference>
<dbReference type="RefSeq" id="WP_345729784.1">
    <property type="nucleotide sequence ID" value="NZ_BAAAYN010000025.1"/>
</dbReference>
<evidence type="ECO:0000313" key="3">
    <source>
        <dbReference type="EMBL" id="GAA3389749.1"/>
    </source>
</evidence>
<feature type="repeat" description="TPR" evidence="1">
    <location>
        <begin position="14"/>
        <end position="47"/>
    </location>
</feature>
<feature type="region of interest" description="Disordered" evidence="2">
    <location>
        <begin position="127"/>
        <end position="184"/>
    </location>
</feature>
<reference evidence="4" key="1">
    <citation type="journal article" date="2019" name="Int. J. Syst. Evol. Microbiol.">
        <title>The Global Catalogue of Microorganisms (GCM) 10K type strain sequencing project: providing services to taxonomists for standard genome sequencing and annotation.</title>
        <authorList>
            <consortium name="The Broad Institute Genomics Platform"/>
            <consortium name="The Broad Institute Genome Sequencing Center for Infectious Disease"/>
            <person name="Wu L."/>
            <person name="Ma J."/>
        </authorList>
    </citation>
    <scope>NUCLEOTIDE SEQUENCE [LARGE SCALE GENOMIC DNA]</scope>
    <source>
        <strain evidence="4">JCM 9458</strain>
    </source>
</reference>
<evidence type="ECO:0000313" key="4">
    <source>
        <dbReference type="Proteomes" id="UP001501676"/>
    </source>
</evidence>
<dbReference type="EMBL" id="BAAAYN010000025">
    <property type="protein sequence ID" value="GAA3389749.1"/>
    <property type="molecule type" value="Genomic_DNA"/>
</dbReference>
<comment type="caution">
    <text evidence="3">The sequence shown here is derived from an EMBL/GenBank/DDBJ whole genome shotgun (WGS) entry which is preliminary data.</text>
</comment>
<gene>
    <name evidence="3" type="ORF">GCM10020369_41090</name>
</gene>
<evidence type="ECO:0000256" key="1">
    <source>
        <dbReference type="PROSITE-ProRule" id="PRU00339"/>
    </source>
</evidence>
<keyword evidence="4" id="KW-1185">Reference proteome</keyword>
<name>A0ABP6T1Y3_9ACTN</name>
<dbReference type="Gene3D" id="1.25.40.10">
    <property type="entry name" value="Tetratricopeptide repeat domain"/>
    <property type="match status" value="1"/>
</dbReference>
<feature type="compositionally biased region" description="Basic and acidic residues" evidence="2">
    <location>
        <begin position="162"/>
        <end position="172"/>
    </location>
</feature>
<evidence type="ECO:0008006" key="5">
    <source>
        <dbReference type="Google" id="ProtNLM"/>
    </source>
</evidence>
<evidence type="ECO:0000256" key="2">
    <source>
        <dbReference type="SAM" id="MobiDB-lite"/>
    </source>
</evidence>
<accession>A0ABP6T1Y3</accession>
<feature type="compositionally biased region" description="Acidic residues" evidence="2">
    <location>
        <begin position="173"/>
        <end position="184"/>
    </location>
</feature>
<dbReference type="Pfam" id="PF14559">
    <property type="entry name" value="TPR_19"/>
    <property type="match status" value="1"/>
</dbReference>
<sequence>MTETPDHGAPTGEAYDWFRRGEELLRQGNAAAAAQLLQRALAAEPGSRAARETLARALFDAQQYEEARQLFAQIVADHPSDDYALFGLGLAALRSGDPKAAVEHLSLAVAMKPHDHHYATALRNARAQNAVDPVGGPATAGVPEDEPMPRSSDLNVPSELEELLRGIERSDGAPDDDAPNGEVR</sequence>
<protein>
    <recommendedName>
        <fullName evidence="5">Tetratricopeptide repeat protein</fullName>
    </recommendedName>
</protein>
<feature type="repeat" description="TPR" evidence="1">
    <location>
        <begin position="82"/>
        <end position="115"/>
    </location>
</feature>
<dbReference type="InterPro" id="IPR011990">
    <property type="entry name" value="TPR-like_helical_dom_sf"/>
</dbReference>
<keyword evidence="1" id="KW-0802">TPR repeat</keyword>
<organism evidence="3 4">
    <name type="scientific">Cryptosporangium minutisporangium</name>
    <dbReference type="NCBI Taxonomy" id="113569"/>
    <lineage>
        <taxon>Bacteria</taxon>
        <taxon>Bacillati</taxon>
        <taxon>Actinomycetota</taxon>
        <taxon>Actinomycetes</taxon>
        <taxon>Cryptosporangiales</taxon>
        <taxon>Cryptosporangiaceae</taxon>
        <taxon>Cryptosporangium</taxon>
    </lineage>
</organism>